<dbReference type="AlphaFoldDB" id="A0A2A8D850"/>
<dbReference type="PROSITE" id="PS51257">
    <property type="entry name" value="PROKAR_LIPOPROTEIN"/>
    <property type="match status" value="1"/>
</dbReference>
<proteinExistence type="predicted"/>
<reference evidence="2" key="1">
    <citation type="submission" date="2017-10" db="EMBL/GenBank/DDBJ databases">
        <title>Kefir isolates.</title>
        <authorList>
            <person name="Kim Y."/>
            <person name="Blasche S."/>
        </authorList>
    </citation>
    <scope>NUCLEOTIDE SEQUENCE [LARGE SCALE GENOMIC DNA]</scope>
    <source>
        <strain evidence="2">OG2-2</strain>
    </source>
</reference>
<evidence type="ECO:0000259" key="1">
    <source>
        <dbReference type="Pfam" id="PF19843"/>
    </source>
</evidence>
<accession>A0A2A8D850</accession>
<dbReference type="EMBL" id="PDEV01000001">
    <property type="protein sequence ID" value="PEN16957.1"/>
    <property type="molecule type" value="Genomic_DNA"/>
</dbReference>
<dbReference type="RefSeq" id="WP_098042314.1">
    <property type="nucleotide sequence ID" value="NZ_CAURLQ010000004.1"/>
</dbReference>
<comment type="caution">
    <text evidence="2">The sequence shown here is derived from an EMBL/GenBank/DDBJ whole genome shotgun (WGS) entry which is preliminary data.</text>
</comment>
<feature type="domain" description="DUF6318" evidence="1">
    <location>
        <begin position="57"/>
        <end position="203"/>
    </location>
</feature>
<gene>
    <name evidence="2" type="ORF">CRM92_02685</name>
</gene>
<evidence type="ECO:0000313" key="2">
    <source>
        <dbReference type="EMBL" id="PEN16957.1"/>
    </source>
</evidence>
<organism evidence="2 3">
    <name type="scientific">Rothia dentocariosa</name>
    <dbReference type="NCBI Taxonomy" id="2047"/>
    <lineage>
        <taxon>Bacteria</taxon>
        <taxon>Bacillati</taxon>
        <taxon>Actinomycetota</taxon>
        <taxon>Actinomycetes</taxon>
        <taxon>Micrococcales</taxon>
        <taxon>Micrococcaceae</taxon>
        <taxon>Rothia</taxon>
    </lineage>
</organism>
<dbReference type="Proteomes" id="UP000219947">
    <property type="component" value="Unassembled WGS sequence"/>
</dbReference>
<protein>
    <recommendedName>
        <fullName evidence="1">DUF6318 domain-containing protein</fullName>
    </recommendedName>
</protein>
<dbReference type="InterPro" id="IPR046281">
    <property type="entry name" value="DUF6318"/>
</dbReference>
<dbReference type="Pfam" id="PF19843">
    <property type="entry name" value="DUF6318"/>
    <property type="match status" value="1"/>
</dbReference>
<evidence type="ECO:0000313" key="3">
    <source>
        <dbReference type="Proteomes" id="UP000219947"/>
    </source>
</evidence>
<sequence length="206" mass="22679">MSFTFSRRILLRITALGTVGLGGITVLSACGNTSQNSAERSSYKGEAKLDSYDTSAGTYELASREHPARNVPKPVKPNNMNDNSVAGLYSTIAFFAAALQYRLITGDAQYLKEVKLEHTVDSIEEITDGSTWLSNPTVTIELTTDQPEQKDNEYFWPAKLTLTKGDWAVAQHRAINVPENEQKVTSEGKIKAKYTDGAWAIRDIAD</sequence>
<name>A0A2A8D850_9MICC</name>
<keyword evidence="3" id="KW-1185">Reference proteome</keyword>